<keyword evidence="3" id="KW-1185">Reference proteome</keyword>
<feature type="domain" description="FRG" evidence="1">
    <location>
        <begin position="44"/>
        <end position="128"/>
    </location>
</feature>
<protein>
    <submittedName>
        <fullName evidence="2">FRG domain-containing protein</fullName>
    </submittedName>
</protein>
<name>A0A2X2W918_9FIRM</name>
<evidence type="ECO:0000259" key="1">
    <source>
        <dbReference type="SMART" id="SM00901"/>
    </source>
</evidence>
<gene>
    <name evidence="2" type="ORF">NCTC11224_01488</name>
</gene>
<dbReference type="InterPro" id="IPR014966">
    <property type="entry name" value="FRG-dom"/>
</dbReference>
<dbReference type="SMART" id="SM00901">
    <property type="entry name" value="FRG"/>
    <property type="match status" value="1"/>
</dbReference>
<dbReference type="RefSeq" id="WP_112481672.1">
    <property type="nucleotide sequence ID" value="NZ_JAIWZC010000001.1"/>
</dbReference>
<evidence type="ECO:0000313" key="2">
    <source>
        <dbReference type="EMBL" id="SQB10180.1"/>
    </source>
</evidence>
<dbReference type="EMBL" id="UAVW01000003">
    <property type="protein sequence ID" value="SQB10180.1"/>
    <property type="molecule type" value="Genomic_DNA"/>
</dbReference>
<sequence length="290" mass="33518">MSIYKKIDQYQEVHVTTVEEIYNTIVEYNKFRNLPRHAFTEDGPLLQGFYRGQNNSEWDISPSLLRTKMSEPQILKNFNPNKRMSLFGTIAYIQHHQTGTRFIDFTTNPDVAIFFACLGSDNTDGAVFLYDYAPHQAEWYTSVVLSELARLENNDKITVQYLAEQVLKNNPDLSNRFNTIEELNGGIISFLDHGFMVLPDNESLNENLRLKRQQGCFFICGVEFEPELISTRRWFSHAGKNYFYPHSAVIPSGLKNGHTLVKLIIAKECKQGILKYLESKGITYDYLFPE</sequence>
<dbReference type="AlphaFoldDB" id="A0A2X2W918"/>
<dbReference type="Pfam" id="PF08867">
    <property type="entry name" value="FRG"/>
    <property type="match status" value="1"/>
</dbReference>
<evidence type="ECO:0000313" key="3">
    <source>
        <dbReference type="Proteomes" id="UP000251853"/>
    </source>
</evidence>
<proteinExistence type="predicted"/>
<accession>A0A2X2W918</accession>
<dbReference type="Proteomes" id="UP000251853">
    <property type="component" value="Unassembled WGS sequence"/>
</dbReference>
<reference evidence="2 3" key="1">
    <citation type="submission" date="2018-06" db="EMBL/GenBank/DDBJ databases">
        <authorList>
            <consortium name="Pathogen Informatics"/>
            <person name="Doyle S."/>
        </authorList>
    </citation>
    <scope>NUCLEOTIDE SEQUENCE [LARGE SCALE GENOMIC DNA]</scope>
    <source>
        <strain evidence="2 3">NCTC11224</strain>
    </source>
</reference>
<organism evidence="2 3">
    <name type="scientific">Enterocloster clostridioformis</name>
    <dbReference type="NCBI Taxonomy" id="1531"/>
    <lineage>
        <taxon>Bacteria</taxon>
        <taxon>Bacillati</taxon>
        <taxon>Bacillota</taxon>
        <taxon>Clostridia</taxon>
        <taxon>Lachnospirales</taxon>
        <taxon>Lachnospiraceae</taxon>
        <taxon>Enterocloster</taxon>
    </lineage>
</organism>